<evidence type="ECO:0000256" key="3">
    <source>
        <dbReference type="ARBA" id="ARBA00022771"/>
    </source>
</evidence>
<evidence type="ECO:0000256" key="8">
    <source>
        <dbReference type="SAM" id="MobiDB-lite"/>
    </source>
</evidence>
<dbReference type="InterPro" id="IPR022803">
    <property type="entry name" value="Ribosomal_uL5_dom_sf"/>
</dbReference>
<keyword evidence="4" id="KW-0862">Zinc</keyword>
<dbReference type="GO" id="GO:0008270">
    <property type="term" value="F:zinc ion binding"/>
    <property type="evidence" value="ECO:0007669"/>
    <property type="project" value="UniProtKB-KW"/>
</dbReference>
<evidence type="ECO:0000256" key="6">
    <source>
        <dbReference type="ARBA" id="ARBA00023274"/>
    </source>
</evidence>
<evidence type="ECO:0000256" key="2">
    <source>
        <dbReference type="ARBA" id="ARBA00022723"/>
    </source>
</evidence>
<accession>A0A8T0KBQ2</accession>
<evidence type="ECO:0000256" key="7">
    <source>
        <dbReference type="PROSITE-ProRule" id="PRU00175"/>
    </source>
</evidence>
<evidence type="ECO:0000313" key="10">
    <source>
        <dbReference type="EMBL" id="KAG2397044.1"/>
    </source>
</evidence>
<dbReference type="Pfam" id="PF13639">
    <property type="entry name" value="zf-RING_2"/>
    <property type="match status" value="1"/>
</dbReference>
<dbReference type="AlphaFoldDB" id="A0A8T0KBQ2"/>
<dbReference type="Gene3D" id="3.30.40.10">
    <property type="entry name" value="Zinc/RING finger domain, C3HC4 (zinc finger)"/>
    <property type="match status" value="1"/>
</dbReference>
<keyword evidence="6" id="KW-0687">Ribonucleoprotein</keyword>
<dbReference type="GO" id="GO:1990904">
    <property type="term" value="C:ribonucleoprotein complex"/>
    <property type="evidence" value="ECO:0007669"/>
    <property type="project" value="UniProtKB-KW"/>
</dbReference>
<dbReference type="PROSITE" id="PS50089">
    <property type="entry name" value="ZF_RING_2"/>
    <property type="match status" value="1"/>
</dbReference>
<dbReference type="InterPro" id="IPR001841">
    <property type="entry name" value="Znf_RING"/>
</dbReference>
<evidence type="ECO:0000256" key="5">
    <source>
        <dbReference type="ARBA" id="ARBA00022980"/>
    </source>
</evidence>
<dbReference type="SMART" id="SM00184">
    <property type="entry name" value="RING"/>
    <property type="match status" value="1"/>
</dbReference>
<comment type="caution">
    <text evidence="10">The sequence shown here is derived from an EMBL/GenBank/DDBJ whole genome shotgun (WGS) entry which is preliminary data.</text>
</comment>
<dbReference type="Gene3D" id="3.30.1440.10">
    <property type="match status" value="1"/>
</dbReference>
<dbReference type="SUPFAM" id="SSF57850">
    <property type="entry name" value="RING/U-box"/>
    <property type="match status" value="1"/>
</dbReference>
<dbReference type="InterPro" id="IPR002132">
    <property type="entry name" value="Ribosomal_uL5"/>
</dbReference>
<comment type="similarity">
    <text evidence="1">Belongs to the universal ribosomal protein uL5 family.</text>
</comment>
<reference evidence="10 11" key="1">
    <citation type="submission" date="2020-05" db="EMBL/GenBank/DDBJ databases">
        <title>Vigna angularis (adzuki bean) Var. LongXiaoDou No. 4 denovo assembly.</title>
        <authorList>
            <person name="Xiang H."/>
        </authorList>
    </citation>
    <scope>NUCLEOTIDE SEQUENCE [LARGE SCALE GENOMIC DNA]</scope>
    <source>
        <tissue evidence="10">Leaf</tissue>
    </source>
</reference>
<dbReference type="InterPro" id="IPR011016">
    <property type="entry name" value="Znf_RING-CH"/>
</dbReference>
<proteinExistence type="inferred from homology"/>
<feature type="domain" description="RING-type" evidence="9">
    <location>
        <begin position="161"/>
        <end position="202"/>
    </location>
</feature>
<dbReference type="SUPFAM" id="SSF55282">
    <property type="entry name" value="RL5-like"/>
    <property type="match status" value="1"/>
</dbReference>
<keyword evidence="3 7" id="KW-0863">Zinc-finger</keyword>
<dbReference type="SMART" id="SM00744">
    <property type="entry name" value="RINGv"/>
    <property type="match status" value="1"/>
</dbReference>
<dbReference type="Proteomes" id="UP000743370">
    <property type="component" value="Unassembled WGS sequence"/>
</dbReference>
<keyword evidence="2" id="KW-0479">Metal-binding</keyword>
<evidence type="ECO:0000313" key="11">
    <source>
        <dbReference type="Proteomes" id="UP000743370"/>
    </source>
</evidence>
<gene>
    <name evidence="10" type="ORF">HKW66_Vig0245900</name>
</gene>
<evidence type="ECO:0000256" key="4">
    <source>
        <dbReference type="ARBA" id="ARBA00022833"/>
    </source>
</evidence>
<dbReference type="InterPro" id="IPR013083">
    <property type="entry name" value="Znf_RING/FYVE/PHD"/>
</dbReference>
<name>A0A8T0KBQ2_PHAAN</name>
<keyword evidence="5 10" id="KW-0689">Ribosomal protein</keyword>
<dbReference type="PANTHER" id="PTHR11994">
    <property type="entry name" value="60S RIBOSOMAL PROTEIN L11-RELATED"/>
    <property type="match status" value="1"/>
</dbReference>
<dbReference type="GO" id="GO:0005840">
    <property type="term" value="C:ribosome"/>
    <property type="evidence" value="ECO:0007669"/>
    <property type="project" value="UniProtKB-KW"/>
</dbReference>
<feature type="region of interest" description="Disordered" evidence="8">
    <location>
        <begin position="1"/>
        <end position="24"/>
    </location>
</feature>
<protein>
    <submittedName>
        <fullName evidence="10">60S ribosomal protein</fullName>
    </submittedName>
</protein>
<dbReference type="GO" id="GO:0003735">
    <property type="term" value="F:structural constituent of ribosome"/>
    <property type="evidence" value="ECO:0007669"/>
    <property type="project" value="InterPro"/>
</dbReference>
<dbReference type="FunFam" id="3.30.40.10:FF:000468">
    <property type="entry name" value="RING/U-box superfamily protein"/>
    <property type="match status" value="1"/>
</dbReference>
<organism evidence="10 11">
    <name type="scientific">Phaseolus angularis</name>
    <name type="common">Azuki bean</name>
    <name type="synonym">Vigna angularis</name>
    <dbReference type="NCBI Taxonomy" id="3914"/>
    <lineage>
        <taxon>Eukaryota</taxon>
        <taxon>Viridiplantae</taxon>
        <taxon>Streptophyta</taxon>
        <taxon>Embryophyta</taxon>
        <taxon>Tracheophyta</taxon>
        <taxon>Spermatophyta</taxon>
        <taxon>Magnoliopsida</taxon>
        <taxon>eudicotyledons</taxon>
        <taxon>Gunneridae</taxon>
        <taxon>Pentapetalae</taxon>
        <taxon>rosids</taxon>
        <taxon>fabids</taxon>
        <taxon>Fabales</taxon>
        <taxon>Fabaceae</taxon>
        <taxon>Papilionoideae</taxon>
        <taxon>50 kb inversion clade</taxon>
        <taxon>NPAAA clade</taxon>
        <taxon>indigoferoid/millettioid clade</taxon>
        <taxon>Phaseoleae</taxon>
        <taxon>Vigna</taxon>
    </lineage>
</organism>
<dbReference type="GO" id="GO:0006412">
    <property type="term" value="P:translation"/>
    <property type="evidence" value="ECO:0007669"/>
    <property type="project" value="InterPro"/>
</dbReference>
<evidence type="ECO:0000256" key="1">
    <source>
        <dbReference type="ARBA" id="ARBA00008553"/>
    </source>
</evidence>
<dbReference type="EMBL" id="JABFOF010000005">
    <property type="protein sequence ID" value="KAG2397044.1"/>
    <property type="molecule type" value="Genomic_DNA"/>
</dbReference>
<evidence type="ECO:0000259" key="9">
    <source>
        <dbReference type="PROSITE" id="PS50089"/>
    </source>
</evidence>
<sequence>MSHHRPNFTHLQRQGGFRSYDGHTYNHHESNEVPVFYRSNSTQASDERTSDVLPRQRVWACIHPVGFHHIPYFPSAAPRRQQIIQNEHMGRLRDIFLQPPSRYTFQTSTQAAPVVEISKTTVLSKLEKVVYARKLNLYYRNNAEEKHLKEKKEKDEDGKRCAICLEDFKTGEEVMLTPCKHMFHEDCIVPWLTTKGQCPVCRRVICEMGCGNPSSFSNNNWTTLESSNLFNGELLSVFRDMEEAFQYSSEVCEPTEDEDSDIHEYMAGRTILAALALAFKSILIWESRLKGWEVDDLVLGLKIFCCLMFEVAGLTLAWYDPSTGIYGMDFFVVLERPGYRVGRRRRCKSRVGIQHRVTKDDAMKWFQVKYEGVILNKSQAIV</sequence>